<sequence>MIGRRRISRFIEDLVRPHVLTCDLEAAYRQMAQDEARESEALEWFEATISDVSDESR</sequence>
<dbReference type="HOGENOM" id="CLU_195329_0_0_7"/>
<protein>
    <recommendedName>
        <fullName evidence="3">Addiction module antitoxin</fullName>
    </recommendedName>
</protein>
<reference evidence="1 2" key="1">
    <citation type="journal article" date="2014" name="Nature">
        <title>An environmental bacterial taxon with a large and distinct metabolic repertoire.</title>
        <authorList>
            <person name="Wilson M.C."/>
            <person name="Mori T."/>
            <person name="Ruckert C."/>
            <person name="Uria A.R."/>
            <person name="Helf M.J."/>
            <person name="Takada K."/>
            <person name="Gernert C."/>
            <person name="Steffens U.A."/>
            <person name="Heycke N."/>
            <person name="Schmitt S."/>
            <person name="Rinke C."/>
            <person name="Helfrich E.J."/>
            <person name="Brachmann A.O."/>
            <person name="Gurgui C."/>
            <person name="Wakimoto T."/>
            <person name="Kracht M."/>
            <person name="Crusemann M."/>
            <person name="Hentschel U."/>
            <person name="Abe I."/>
            <person name="Matsunaga S."/>
            <person name="Kalinowski J."/>
            <person name="Takeyama H."/>
            <person name="Piel J."/>
        </authorList>
    </citation>
    <scope>NUCLEOTIDE SEQUENCE [LARGE SCALE GENOMIC DNA]</scope>
    <source>
        <strain evidence="2">TSY2</strain>
    </source>
</reference>
<name>W4M5P7_9BACT</name>
<evidence type="ECO:0008006" key="3">
    <source>
        <dbReference type="Google" id="ProtNLM"/>
    </source>
</evidence>
<dbReference type="AlphaFoldDB" id="W4M5P7"/>
<organism evidence="1 2">
    <name type="scientific">Candidatus Entotheonella gemina</name>
    <dbReference type="NCBI Taxonomy" id="1429439"/>
    <lineage>
        <taxon>Bacteria</taxon>
        <taxon>Pseudomonadati</taxon>
        <taxon>Nitrospinota/Tectimicrobiota group</taxon>
        <taxon>Candidatus Tectimicrobiota</taxon>
        <taxon>Candidatus Entotheonellia</taxon>
        <taxon>Candidatus Entotheonellales</taxon>
        <taxon>Candidatus Entotheonellaceae</taxon>
        <taxon>Candidatus Entotheonella</taxon>
    </lineage>
</organism>
<accession>W4M5P7</accession>
<dbReference type="Proteomes" id="UP000019140">
    <property type="component" value="Unassembled WGS sequence"/>
</dbReference>
<keyword evidence="2" id="KW-1185">Reference proteome</keyword>
<evidence type="ECO:0000313" key="2">
    <source>
        <dbReference type="Proteomes" id="UP000019140"/>
    </source>
</evidence>
<dbReference type="EMBL" id="AZHX01000942">
    <property type="protein sequence ID" value="ETX05498.1"/>
    <property type="molecule type" value="Genomic_DNA"/>
</dbReference>
<evidence type="ECO:0000313" key="1">
    <source>
        <dbReference type="EMBL" id="ETX05498.1"/>
    </source>
</evidence>
<proteinExistence type="predicted"/>
<gene>
    <name evidence="1" type="ORF">ETSY2_22595</name>
</gene>
<comment type="caution">
    <text evidence="1">The sequence shown here is derived from an EMBL/GenBank/DDBJ whole genome shotgun (WGS) entry which is preliminary data.</text>
</comment>